<dbReference type="RefSeq" id="WP_184071056.1">
    <property type="nucleotide sequence ID" value="NZ_JACHNZ010000044.1"/>
</dbReference>
<dbReference type="CDD" id="cd02253">
    <property type="entry name" value="DmpA"/>
    <property type="match status" value="1"/>
</dbReference>
<dbReference type="SUPFAM" id="SSF56266">
    <property type="entry name" value="DmpA/ArgJ-like"/>
    <property type="match status" value="1"/>
</dbReference>
<dbReference type="GO" id="GO:0004177">
    <property type="term" value="F:aminopeptidase activity"/>
    <property type="evidence" value="ECO:0007669"/>
    <property type="project" value="UniProtKB-KW"/>
</dbReference>
<evidence type="ECO:0000313" key="3">
    <source>
        <dbReference type="EMBL" id="MBB4633447.1"/>
    </source>
</evidence>
<feature type="chain" id="PRO_5030803462" evidence="2">
    <location>
        <begin position="23"/>
        <end position="394"/>
    </location>
</feature>
<comment type="caution">
    <text evidence="3">The sequence shown here is derived from an EMBL/GenBank/DDBJ whole genome shotgun (WGS) entry which is preliminary data.</text>
</comment>
<dbReference type="Gene3D" id="3.60.70.12">
    <property type="entry name" value="L-amino peptidase D-ALA esterase/amidase"/>
    <property type="match status" value="1"/>
</dbReference>
<dbReference type="Proteomes" id="UP000566324">
    <property type="component" value="Unassembled WGS sequence"/>
</dbReference>
<evidence type="ECO:0000256" key="1">
    <source>
        <dbReference type="ARBA" id="ARBA00007068"/>
    </source>
</evidence>
<comment type="similarity">
    <text evidence="1">Belongs to the peptidase S58 family.</text>
</comment>
<feature type="signal peptide" evidence="2">
    <location>
        <begin position="1"/>
        <end position="22"/>
    </location>
</feature>
<dbReference type="PANTHER" id="PTHR36512:SF3">
    <property type="entry name" value="BLR5678 PROTEIN"/>
    <property type="match status" value="1"/>
</dbReference>
<accession>A0A7W7B3Q7</accession>
<keyword evidence="4" id="KW-1185">Reference proteome</keyword>
<proteinExistence type="inferred from homology"/>
<evidence type="ECO:0000256" key="2">
    <source>
        <dbReference type="SAM" id="SignalP"/>
    </source>
</evidence>
<dbReference type="AlphaFoldDB" id="A0A7W7B3Q7"/>
<evidence type="ECO:0000313" key="4">
    <source>
        <dbReference type="Proteomes" id="UP000566324"/>
    </source>
</evidence>
<dbReference type="Pfam" id="PF03576">
    <property type="entry name" value="Peptidase_S58"/>
    <property type="match status" value="1"/>
</dbReference>
<keyword evidence="2" id="KW-0732">Signal</keyword>
<keyword evidence="3" id="KW-0378">Hydrolase</keyword>
<gene>
    <name evidence="3" type="ORF">GGQ98_003085</name>
</gene>
<sequence>MRYRRLAGLIAAGMMMAGAASADTVRARDLGVPFAGTPGAYNAITDVAGVEVGYVSLISGEGKLERGKGPVRTGVTAVLPRGKESRTPVYAGWDTSNAAGEMTGTVWLEERGLFDGPVMITNTHSVGVVRDAVVKWLADVNWPGAWFAPIVAETYDGRLNDINGFHVKTEHAIRAIETAASGPVAEGNVGGGVGMQCFGFKGGTGTASRVVEVDGKAYTVGVLVQCNFGMREWLRVAGAPVGEDLAKKYLAEKPAVETAAHTMMGPADGSIIVVMATDVPMLPHQLKRLAKRAAAGMGRMGDAGSDGSGDIFVAFSTANGNLASVGGGVISVETLSNEKLTPIFEAATQATEEAITNVLVAAETMTGANGYKVHRLPHAELRAILKKYGRLAAE</sequence>
<protein>
    <submittedName>
        <fullName evidence="3">L-aminopeptidase/D-esterase-like protein</fullName>
    </submittedName>
</protein>
<reference evidence="3 4" key="1">
    <citation type="submission" date="2020-08" db="EMBL/GenBank/DDBJ databases">
        <title>Genomic Encyclopedia of Type Strains, Phase IV (KMG-IV): sequencing the most valuable type-strain genomes for metagenomic binning, comparative biology and taxonomic classification.</title>
        <authorList>
            <person name="Goeker M."/>
        </authorList>
    </citation>
    <scope>NUCLEOTIDE SEQUENCE [LARGE SCALE GENOMIC DNA]</scope>
    <source>
        <strain evidence="3 4">DSM 17328</strain>
    </source>
</reference>
<keyword evidence="3" id="KW-0645">Protease</keyword>
<organism evidence="3 4">
    <name type="scientific">Sphingosinicella soli</name>
    <dbReference type="NCBI Taxonomy" id="333708"/>
    <lineage>
        <taxon>Bacteria</taxon>
        <taxon>Pseudomonadati</taxon>
        <taxon>Pseudomonadota</taxon>
        <taxon>Alphaproteobacteria</taxon>
        <taxon>Sphingomonadales</taxon>
        <taxon>Sphingosinicellaceae</taxon>
        <taxon>Sphingosinicella</taxon>
    </lineage>
</organism>
<dbReference type="InterPro" id="IPR016117">
    <property type="entry name" value="ArgJ-like_dom_sf"/>
</dbReference>
<keyword evidence="3" id="KW-0031">Aminopeptidase</keyword>
<dbReference type="EMBL" id="JACHNZ010000044">
    <property type="protein sequence ID" value="MBB4633447.1"/>
    <property type="molecule type" value="Genomic_DNA"/>
</dbReference>
<name>A0A7W7B3Q7_9SPHN</name>
<dbReference type="InterPro" id="IPR005321">
    <property type="entry name" value="Peptidase_S58_DmpA"/>
</dbReference>
<dbReference type="PANTHER" id="PTHR36512">
    <property type="entry name" value="D-AMINOPEPTIDASE"/>
    <property type="match status" value="1"/>
</dbReference>